<keyword evidence="1" id="KW-1185">Reference proteome</keyword>
<accession>A0ABM1B0W9</accession>
<evidence type="ECO:0000313" key="1">
    <source>
        <dbReference type="Proteomes" id="UP000694941"/>
    </source>
</evidence>
<proteinExistence type="predicted"/>
<dbReference type="GeneID" id="106457643"/>
<dbReference type="PANTHER" id="PTHR47027">
    <property type="entry name" value="REVERSE TRANSCRIPTASE DOMAIN-CONTAINING PROTEIN"/>
    <property type="match status" value="1"/>
</dbReference>
<gene>
    <name evidence="2" type="primary">LOC106457643</name>
</gene>
<reference evidence="2" key="1">
    <citation type="submission" date="2025-08" db="UniProtKB">
        <authorList>
            <consortium name="RefSeq"/>
        </authorList>
    </citation>
    <scope>IDENTIFICATION</scope>
    <source>
        <tissue evidence="2">Muscle</tissue>
    </source>
</reference>
<dbReference type="Proteomes" id="UP000694941">
    <property type="component" value="Unplaced"/>
</dbReference>
<organism evidence="1 2">
    <name type="scientific">Limulus polyphemus</name>
    <name type="common">Atlantic horseshoe crab</name>
    <dbReference type="NCBI Taxonomy" id="6850"/>
    <lineage>
        <taxon>Eukaryota</taxon>
        <taxon>Metazoa</taxon>
        <taxon>Ecdysozoa</taxon>
        <taxon>Arthropoda</taxon>
        <taxon>Chelicerata</taxon>
        <taxon>Merostomata</taxon>
        <taxon>Xiphosura</taxon>
        <taxon>Limulidae</taxon>
        <taxon>Limulus</taxon>
    </lineage>
</organism>
<dbReference type="RefSeq" id="XP_013772531.1">
    <property type="nucleotide sequence ID" value="XM_013917077.1"/>
</dbReference>
<dbReference type="PANTHER" id="PTHR47027:SF20">
    <property type="entry name" value="REVERSE TRANSCRIPTASE-LIKE PROTEIN WITH RNA-DIRECTED DNA POLYMERASE DOMAIN"/>
    <property type="match status" value="1"/>
</dbReference>
<protein>
    <submittedName>
        <fullName evidence="2">Uncharacterized protein LOC106457643</fullName>
    </submittedName>
</protein>
<sequence>MEMNTKKTKSIVVTKNQEVPKINLTMERKSIKRIKNFIQLGHMSTEDAKSEVEIQRRIEIARSAFNNMSKVLTSSNFIITTRMKLVKCYVWSILLYGAETWTISKAIPKKIEAFEMWIYVRVLKISRTEHKTNEQVLEMMKTKITLSSVIKKIECEYFGHINKKWNTKTVARRKDEWEKEEEADQEICGWITSKIVWEHHIVTVLEWRKEESMTINLLRADGT</sequence>
<evidence type="ECO:0000313" key="2">
    <source>
        <dbReference type="RefSeq" id="XP_013772531.1"/>
    </source>
</evidence>
<name>A0ABM1B0W9_LIMPO</name>